<dbReference type="SMART" id="SM00671">
    <property type="entry name" value="SEL1"/>
    <property type="match status" value="3"/>
</dbReference>
<feature type="region of interest" description="Disordered" evidence="1">
    <location>
        <begin position="727"/>
        <end position="759"/>
    </location>
</feature>
<organism evidence="3 4">
    <name type="scientific">Caulobacter mirabilis</name>
    <dbReference type="NCBI Taxonomy" id="69666"/>
    <lineage>
        <taxon>Bacteria</taxon>
        <taxon>Pseudomonadati</taxon>
        <taxon>Pseudomonadota</taxon>
        <taxon>Alphaproteobacteria</taxon>
        <taxon>Caulobacterales</taxon>
        <taxon>Caulobacteraceae</taxon>
        <taxon>Caulobacter</taxon>
    </lineage>
</organism>
<accession>A0A2D2B053</accession>
<proteinExistence type="predicted"/>
<feature type="region of interest" description="Disordered" evidence="1">
    <location>
        <begin position="611"/>
        <end position="639"/>
    </location>
</feature>
<feature type="compositionally biased region" description="Pro residues" evidence="1">
    <location>
        <begin position="517"/>
        <end position="527"/>
    </location>
</feature>
<dbReference type="PANTHER" id="PTHR43628">
    <property type="entry name" value="ACTIVATOR OF C KINASE PROTEIN 1-RELATED"/>
    <property type="match status" value="1"/>
</dbReference>
<dbReference type="AlphaFoldDB" id="A0A2D2B053"/>
<dbReference type="SUPFAM" id="SSF81901">
    <property type="entry name" value="HCP-like"/>
    <property type="match status" value="1"/>
</dbReference>
<feature type="compositionally biased region" description="Pro residues" evidence="1">
    <location>
        <begin position="747"/>
        <end position="756"/>
    </location>
</feature>
<dbReference type="Proteomes" id="UP000228945">
    <property type="component" value="Chromosome"/>
</dbReference>
<dbReference type="SUPFAM" id="SSF47090">
    <property type="entry name" value="PGBD-like"/>
    <property type="match status" value="1"/>
</dbReference>
<dbReference type="KEGG" id="cmb:CSW64_15070"/>
<feature type="compositionally biased region" description="Low complexity" evidence="1">
    <location>
        <begin position="611"/>
        <end position="624"/>
    </location>
</feature>
<keyword evidence="4" id="KW-1185">Reference proteome</keyword>
<dbReference type="PANTHER" id="PTHR43628:SF1">
    <property type="entry name" value="CHITIN SYNTHASE REGULATORY FACTOR 2-RELATED"/>
    <property type="match status" value="1"/>
</dbReference>
<feature type="compositionally biased region" description="Low complexity" evidence="1">
    <location>
        <begin position="727"/>
        <end position="746"/>
    </location>
</feature>
<dbReference type="Gene3D" id="1.25.40.10">
    <property type="entry name" value="Tetratricopeptide repeat domain"/>
    <property type="match status" value="1"/>
</dbReference>
<evidence type="ECO:0000259" key="2">
    <source>
        <dbReference type="Pfam" id="PF01471"/>
    </source>
</evidence>
<evidence type="ECO:0000313" key="4">
    <source>
        <dbReference type="Proteomes" id="UP000228945"/>
    </source>
</evidence>
<dbReference type="Pfam" id="PF01471">
    <property type="entry name" value="PG_binding_1"/>
    <property type="match status" value="1"/>
</dbReference>
<dbReference type="EMBL" id="CP024201">
    <property type="protein sequence ID" value="ATQ43624.1"/>
    <property type="molecule type" value="Genomic_DNA"/>
</dbReference>
<sequence length="1005" mass="106825">MTAGAPWSVKGIDPKAREIAKDLARRSGMTLGEWLNRMIVEGEAPASPDTAHDHAFDSPDEPIAIAMPGRGGGSRYEVPGHPADEVGRIAEAMERLTQRIEAAEQRSTLAISGIDQSVRGALSRLENTERDQVAIASRFEGAIGDLRTEHETADERLRRMERDAAGPRSAEALRALEGMMGKVASQFYESEGRTRDALVGVEGRLAQIEKSDPANLVDAVAIRVAERLEQAEARTTSALRDMGASFVALDRRLKAVEAGSGGAERLESLALDLTRRLEATRADLSEKLAASAEARFDRMDRRLSEMAQHIGAAETRSAEAIERMGREMVNMADSFSRKVQGVEHRGADAVEQIGGEVARIAAAVEQKLSRADTVQAQALEKLGGEIARITERLSERIANSERRGALAIDEIGEQVARVTERIGQRQERSATDLAERIRQSEERTARLLEEAREKIDASLNSNHRRLVEQVTPPAAVAAAQPSVQAPPLRDPFATDPFAAPVRGFAEEAYAPQAFAQMPPPEARPEPTPAAAAQPAPFPAPERAEPAFSQEDFDAADGFDPIDEFETVDAGPVIPDAPEVPAAPVITPPPVEDFAQPRSTREVIEQARMAARAASAPDKAAPQARRGLFGGGEKKAKRRAGGSSLQSWVVLLAGTATAVGVGGFGYLVWKDSLGVGGPASARVAAMAKVTEADAKGEIKTGEADTTPTLPTSPRLAVAIAPGLTPTPSAAAPAPALAGAPSAPAPAATTPPPQPAPTETPASLYAEGVRRIEAKDSTGLETLRRAANLGYAPAQFYLSKLYENGEGGVRKNEGEARRWTERAAQGGDPKAMHNLGLAYFHGTGGPTNKTSAAQWFRRAADLGMGDSQYNLASLYEQGYGVSQNAAEAYKWYLIAARQGDAEARQSAERVKKALSPEARAAAERSATGFRSSVRNASTRAPAVAEGGSSVLSAQRGLSVLGYYRGPQDGVSSQALKGAIQAFQRDKRLPATGNLDAETLSQLSIYAR</sequence>
<dbReference type="InterPro" id="IPR011990">
    <property type="entry name" value="TPR-like_helical_dom_sf"/>
</dbReference>
<dbReference type="OrthoDB" id="5295703at2"/>
<dbReference type="InterPro" id="IPR002477">
    <property type="entry name" value="Peptidoglycan-bd-like"/>
</dbReference>
<evidence type="ECO:0000313" key="3">
    <source>
        <dbReference type="EMBL" id="ATQ43624.1"/>
    </source>
</evidence>
<feature type="region of interest" description="Disordered" evidence="1">
    <location>
        <begin position="516"/>
        <end position="538"/>
    </location>
</feature>
<dbReference type="RefSeq" id="WP_099622873.1">
    <property type="nucleotide sequence ID" value="NZ_CP024201.1"/>
</dbReference>
<dbReference type="Gene3D" id="1.10.101.10">
    <property type="entry name" value="PGBD-like superfamily/PGBD"/>
    <property type="match status" value="1"/>
</dbReference>
<reference evidence="3 4" key="1">
    <citation type="submission" date="2017-10" db="EMBL/GenBank/DDBJ databases">
        <title>Genome sequence of Caulobacter mirabilis FWC38.</title>
        <authorList>
            <person name="Fiebig A."/>
            <person name="Crosson S."/>
        </authorList>
    </citation>
    <scope>NUCLEOTIDE SEQUENCE [LARGE SCALE GENOMIC DNA]</scope>
    <source>
        <strain evidence="3 4">FWC 38</strain>
    </source>
</reference>
<dbReference type="InterPro" id="IPR006597">
    <property type="entry name" value="Sel1-like"/>
</dbReference>
<protein>
    <submittedName>
        <fullName evidence="3">Localization factor PodJS</fullName>
    </submittedName>
</protein>
<dbReference type="InterPro" id="IPR052945">
    <property type="entry name" value="Mitotic_Regulator"/>
</dbReference>
<evidence type="ECO:0000256" key="1">
    <source>
        <dbReference type="SAM" id="MobiDB-lite"/>
    </source>
</evidence>
<gene>
    <name evidence="3" type="ORF">CSW64_15070</name>
</gene>
<name>A0A2D2B053_9CAUL</name>
<dbReference type="InterPro" id="IPR036365">
    <property type="entry name" value="PGBD-like_sf"/>
</dbReference>
<dbReference type="InterPro" id="IPR036366">
    <property type="entry name" value="PGBDSf"/>
</dbReference>
<dbReference type="Pfam" id="PF08238">
    <property type="entry name" value="Sel1"/>
    <property type="match status" value="3"/>
</dbReference>
<feature type="domain" description="Peptidoglycan binding-like" evidence="2">
    <location>
        <begin position="945"/>
        <end position="1000"/>
    </location>
</feature>